<reference evidence="2 3" key="1">
    <citation type="journal article" date="2019" name="Commun. Biol.">
        <title>The bagworm genome reveals a unique fibroin gene that provides high tensile strength.</title>
        <authorList>
            <person name="Kono N."/>
            <person name="Nakamura H."/>
            <person name="Ohtoshi R."/>
            <person name="Tomita M."/>
            <person name="Numata K."/>
            <person name="Arakawa K."/>
        </authorList>
    </citation>
    <scope>NUCLEOTIDE SEQUENCE [LARGE SCALE GENOMIC DNA]</scope>
</reference>
<evidence type="ECO:0000256" key="1">
    <source>
        <dbReference type="SAM" id="Phobius"/>
    </source>
</evidence>
<keyword evidence="1" id="KW-1133">Transmembrane helix</keyword>
<dbReference type="Proteomes" id="UP000299102">
    <property type="component" value="Unassembled WGS sequence"/>
</dbReference>
<name>A0A4C1SAN5_EUMVA</name>
<gene>
    <name evidence="2" type="ORF">EVAR_315_1</name>
</gene>
<protein>
    <submittedName>
        <fullName evidence="2">Uncharacterized protein</fullName>
    </submittedName>
</protein>
<comment type="caution">
    <text evidence="2">The sequence shown here is derived from an EMBL/GenBank/DDBJ whole genome shotgun (WGS) entry which is preliminary data.</text>
</comment>
<dbReference type="OrthoDB" id="1641132at2759"/>
<evidence type="ECO:0000313" key="2">
    <source>
        <dbReference type="EMBL" id="GBO98905.1"/>
    </source>
</evidence>
<sequence>MKRHRKGVDRFLSLPISIAHEFRSRRYYIFAFVNFMRTRVAVDREITLCTADYRSSPNGVRPKAVDDLLIFVGKRTHGTTLTRTWQPLHVALAAAVVAAWLARGGGCVRPWRALYVAAVAVHLGTQVWMTLVSGEWKFLNVIRE</sequence>
<keyword evidence="3" id="KW-1185">Reference proteome</keyword>
<proteinExistence type="predicted"/>
<accession>A0A4C1SAN5</accession>
<feature type="transmembrane region" description="Helical" evidence="1">
    <location>
        <begin position="114"/>
        <end position="134"/>
    </location>
</feature>
<dbReference type="EMBL" id="BGZK01000002">
    <property type="protein sequence ID" value="GBO98905.1"/>
    <property type="molecule type" value="Genomic_DNA"/>
</dbReference>
<keyword evidence="1" id="KW-0812">Transmembrane</keyword>
<evidence type="ECO:0000313" key="3">
    <source>
        <dbReference type="Proteomes" id="UP000299102"/>
    </source>
</evidence>
<dbReference type="AlphaFoldDB" id="A0A4C1SAN5"/>
<keyword evidence="1" id="KW-0472">Membrane</keyword>
<organism evidence="2 3">
    <name type="scientific">Eumeta variegata</name>
    <name type="common">Bagworm moth</name>
    <name type="synonym">Eumeta japonica</name>
    <dbReference type="NCBI Taxonomy" id="151549"/>
    <lineage>
        <taxon>Eukaryota</taxon>
        <taxon>Metazoa</taxon>
        <taxon>Ecdysozoa</taxon>
        <taxon>Arthropoda</taxon>
        <taxon>Hexapoda</taxon>
        <taxon>Insecta</taxon>
        <taxon>Pterygota</taxon>
        <taxon>Neoptera</taxon>
        <taxon>Endopterygota</taxon>
        <taxon>Lepidoptera</taxon>
        <taxon>Glossata</taxon>
        <taxon>Ditrysia</taxon>
        <taxon>Tineoidea</taxon>
        <taxon>Psychidae</taxon>
        <taxon>Oiketicinae</taxon>
        <taxon>Eumeta</taxon>
    </lineage>
</organism>